<evidence type="ECO:0000259" key="3">
    <source>
        <dbReference type="PROSITE" id="PS50828"/>
    </source>
</evidence>
<feature type="signal peptide" evidence="2">
    <location>
        <begin position="1"/>
        <end position="16"/>
    </location>
</feature>
<keyword evidence="2" id="KW-0732">Signal</keyword>
<accession>A0AAD6XHI2</accession>
<dbReference type="InterPro" id="IPR053020">
    <property type="entry name" value="Smr_domain_protein"/>
</dbReference>
<proteinExistence type="predicted"/>
<dbReference type="AlphaFoldDB" id="A0AAD6XHI2"/>
<dbReference type="InterPro" id="IPR002625">
    <property type="entry name" value="Smr_dom"/>
</dbReference>
<dbReference type="PANTHER" id="PTHR47417:SF1">
    <property type="entry name" value="SMR DOMAIN-CONTAINING PROTEIN YPL199C"/>
    <property type="match status" value="1"/>
</dbReference>
<dbReference type="SMART" id="SM00463">
    <property type="entry name" value="SMR"/>
    <property type="match status" value="1"/>
</dbReference>
<protein>
    <submittedName>
        <fullName evidence="4">Cytoplasmic protein</fullName>
    </submittedName>
</protein>
<dbReference type="Pfam" id="PF08590">
    <property type="entry name" value="DUF1771"/>
    <property type="match status" value="1"/>
</dbReference>
<dbReference type="Gene3D" id="3.30.1370.110">
    <property type="match status" value="1"/>
</dbReference>
<name>A0AAD6XHI2_9AGAR</name>
<feature type="domain" description="Smr" evidence="3">
    <location>
        <begin position="163"/>
        <end position="239"/>
    </location>
</feature>
<dbReference type="SMART" id="SM01162">
    <property type="entry name" value="DUF1771"/>
    <property type="match status" value="1"/>
</dbReference>
<gene>
    <name evidence="4" type="ORF">C8F04DRAFT_1064747</name>
</gene>
<sequence length="265" mass="29203">MSLVKFLSALVNIICGGPQQGPEQTEQPQPHAPPQQGGQQQQQPPQHKPHHPHKPPAQQASPPPQHASPPHRPVQPHYFSDPNQENQHNEHYMRLRAEANAEGDKMAKCFAESHEAYGRGDGAGAKQLSNEGKEHQHKMNSLNKEASDWIFVENNKDSKPGEIDLHGLYVKEAIEHTDRALQKAKQRGDTEVHLIVGKGLHSQNGAAKIKPAIEELMQKHQLSAELDPHNAGVLVVQMGGNQGGGVSPDEITRRLDRDDQGCTIM</sequence>
<evidence type="ECO:0000256" key="2">
    <source>
        <dbReference type="SAM" id="SignalP"/>
    </source>
</evidence>
<comment type="caution">
    <text evidence="4">The sequence shown here is derived from an EMBL/GenBank/DDBJ whole genome shotgun (WGS) entry which is preliminary data.</text>
</comment>
<dbReference type="InterPro" id="IPR036063">
    <property type="entry name" value="Smr_dom_sf"/>
</dbReference>
<dbReference type="SUPFAM" id="SSF160443">
    <property type="entry name" value="SMR domain-like"/>
    <property type="match status" value="1"/>
</dbReference>
<feature type="compositionally biased region" description="Pro residues" evidence="1">
    <location>
        <begin position="61"/>
        <end position="73"/>
    </location>
</feature>
<organism evidence="4 5">
    <name type="scientific">Mycena alexandri</name>
    <dbReference type="NCBI Taxonomy" id="1745969"/>
    <lineage>
        <taxon>Eukaryota</taxon>
        <taxon>Fungi</taxon>
        <taxon>Dikarya</taxon>
        <taxon>Basidiomycota</taxon>
        <taxon>Agaricomycotina</taxon>
        <taxon>Agaricomycetes</taxon>
        <taxon>Agaricomycetidae</taxon>
        <taxon>Agaricales</taxon>
        <taxon>Marasmiineae</taxon>
        <taxon>Mycenaceae</taxon>
        <taxon>Mycena</taxon>
    </lineage>
</organism>
<dbReference type="Pfam" id="PF01713">
    <property type="entry name" value="Smr"/>
    <property type="match status" value="1"/>
</dbReference>
<dbReference type="Proteomes" id="UP001218188">
    <property type="component" value="Unassembled WGS sequence"/>
</dbReference>
<feature type="chain" id="PRO_5042215394" evidence="2">
    <location>
        <begin position="17"/>
        <end position="265"/>
    </location>
</feature>
<keyword evidence="5" id="KW-1185">Reference proteome</keyword>
<dbReference type="InterPro" id="IPR013899">
    <property type="entry name" value="DUF1771"/>
</dbReference>
<feature type="region of interest" description="Disordered" evidence="1">
    <location>
        <begin position="16"/>
        <end position="85"/>
    </location>
</feature>
<dbReference type="EMBL" id="JARJCM010000004">
    <property type="protein sequence ID" value="KAJ7045429.1"/>
    <property type="molecule type" value="Genomic_DNA"/>
</dbReference>
<reference evidence="4" key="1">
    <citation type="submission" date="2023-03" db="EMBL/GenBank/DDBJ databases">
        <title>Massive genome expansion in bonnet fungi (Mycena s.s.) driven by repeated elements and novel gene families across ecological guilds.</title>
        <authorList>
            <consortium name="Lawrence Berkeley National Laboratory"/>
            <person name="Harder C.B."/>
            <person name="Miyauchi S."/>
            <person name="Viragh M."/>
            <person name="Kuo A."/>
            <person name="Thoen E."/>
            <person name="Andreopoulos B."/>
            <person name="Lu D."/>
            <person name="Skrede I."/>
            <person name="Drula E."/>
            <person name="Henrissat B."/>
            <person name="Morin E."/>
            <person name="Kohler A."/>
            <person name="Barry K."/>
            <person name="LaButti K."/>
            <person name="Morin E."/>
            <person name="Salamov A."/>
            <person name="Lipzen A."/>
            <person name="Mereny Z."/>
            <person name="Hegedus B."/>
            <person name="Baldrian P."/>
            <person name="Stursova M."/>
            <person name="Weitz H."/>
            <person name="Taylor A."/>
            <person name="Grigoriev I.V."/>
            <person name="Nagy L.G."/>
            <person name="Martin F."/>
            <person name="Kauserud H."/>
        </authorList>
    </citation>
    <scope>NUCLEOTIDE SEQUENCE</scope>
    <source>
        <strain evidence="4">CBHHK200</strain>
    </source>
</reference>
<dbReference type="PANTHER" id="PTHR47417">
    <property type="entry name" value="SMR DOMAIN-CONTAINING PROTEIN YPL199C"/>
    <property type="match status" value="1"/>
</dbReference>
<evidence type="ECO:0000313" key="5">
    <source>
        <dbReference type="Proteomes" id="UP001218188"/>
    </source>
</evidence>
<evidence type="ECO:0000313" key="4">
    <source>
        <dbReference type="EMBL" id="KAJ7045429.1"/>
    </source>
</evidence>
<feature type="compositionally biased region" description="Low complexity" evidence="1">
    <location>
        <begin position="16"/>
        <end position="45"/>
    </location>
</feature>
<dbReference type="PROSITE" id="PS50828">
    <property type="entry name" value="SMR"/>
    <property type="match status" value="1"/>
</dbReference>
<evidence type="ECO:0000256" key="1">
    <source>
        <dbReference type="SAM" id="MobiDB-lite"/>
    </source>
</evidence>